<evidence type="ECO:0000256" key="7">
    <source>
        <dbReference type="SAM" id="Phobius"/>
    </source>
</evidence>
<dbReference type="EMBL" id="JAPJDZ010000032">
    <property type="protein sequence ID" value="MDP5136858.1"/>
    <property type="molecule type" value="Genomic_DNA"/>
</dbReference>
<comment type="catalytic activity">
    <reaction evidence="6">
        <text>a sn-glycero-3-phosphodiester + H2O = an alcohol + sn-glycerol 3-phosphate + H(+)</text>
        <dbReference type="Rhea" id="RHEA:12969"/>
        <dbReference type="ChEBI" id="CHEBI:15377"/>
        <dbReference type="ChEBI" id="CHEBI:15378"/>
        <dbReference type="ChEBI" id="CHEBI:30879"/>
        <dbReference type="ChEBI" id="CHEBI:57597"/>
        <dbReference type="ChEBI" id="CHEBI:83408"/>
        <dbReference type="EC" id="3.1.4.46"/>
    </reaction>
</comment>
<dbReference type="SUPFAM" id="SSF51695">
    <property type="entry name" value="PLC-like phosphodiesterases"/>
    <property type="match status" value="1"/>
</dbReference>
<protein>
    <recommendedName>
        <fullName evidence="2">glycerophosphodiester phosphodiesterase</fullName>
        <ecNumber evidence="2">3.1.4.46</ecNumber>
    </recommendedName>
</protein>
<keyword evidence="7" id="KW-1133">Transmembrane helix</keyword>
<dbReference type="Proteomes" id="UP001231109">
    <property type="component" value="Unassembled WGS sequence"/>
</dbReference>
<accession>A0ABT9I0G3</accession>
<name>A0ABT9I0G3_9GAMM</name>
<evidence type="ECO:0000313" key="9">
    <source>
        <dbReference type="EMBL" id="MDP5136858.1"/>
    </source>
</evidence>
<evidence type="ECO:0000256" key="1">
    <source>
        <dbReference type="ARBA" id="ARBA00007277"/>
    </source>
</evidence>
<keyword evidence="3" id="KW-0732">Signal</keyword>
<evidence type="ECO:0000259" key="8">
    <source>
        <dbReference type="PROSITE" id="PS51704"/>
    </source>
</evidence>
<organism evidence="9 10">
    <name type="scientific">Rheinheimera baltica</name>
    <dbReference type="NCBI Taxonomy" id="67576"/>
    <lineage>
        <taxon>Bacteria</taxon>
        <taxon>Pseudomonadati</taxon>
        <taxon>Pseudomonadota</taxon>
        <taxon>Gammaproteobacteria</taxon>
        <taxon>Chromatiales</taxon>
        <taxon>Chromatiaceae</taxon>
        <taxon>Rheinheimera</taxon>
    </lineage>
</organism>
<dbReference type="Pfam" id="PF03009">
    <property type="entry name" value="GDPD"/>
    <property type="match status" value="1"/>
</dbReference>
<feature type="transmembrane region" description="Helical" evidence="7">
    <location>
        <begin position="21"/>
        <end position="39"/>
    </location>
</feature>
<dbReference type="InterPro" id="IPR017946">
    <property type="entry name" value="PLC-like_Pdiesterase_TIM-brl"/>
</dbReference>
<dbReference type="PANTHER" id="PTHR43620">
    <property type="entry name" value="GLYCEROPHOSPHORYL DIESTER PHOSPHODIESTERASE"/>
    <property type="match status" value="1"/>
</dbReference>
<keyword evidence="7" id="KW-0812">Transmembrane</keyword>
<keyword evidence="5" id="KW-0378">Hydrolase</keyword>
<evidence type="ECO:0000256" key="3">
    <source>
        <dbReference type="ARBA" id="ARBA00022729"/>
    </source>
</evidence>
<evidence type="ECO:0000313" key="10">
    <source>
        <dbReference type="Proteomes" id="UP001231109"/>
    </source>
</evidence>
<dbReference type="RefSeq" id="WP_305976345.1">
    <property type="nucleotide sequence ID" value="NZ_JAPJDZ010000032.1"/>
</dbReference>
<evidence type="ECO:0000256" key="5">
    <source>
        <dbReference type="ARBA" id="ARBA00022801"/>
    </source>
</evidence>
<comment type="caution">
    <text evidence="9">The sequence shown here is derived from an EMBL/GenBank/DDBJ whole genome shotgun (WGS) entry which is preliminary data.</text>
</comment>
<dbReference type="PROSITE" id="PS51704">
    <property type="entry name" value="GP_PDE"/>
    <property type="match status" value="1"/>
</dbReference>
<keyword evidence="4" id="KW-0319">Glycerol metabolism</keyword>
<reference evidence="9 10" key="1">
    <citation type="submission" date="2022-11" db="EMBL/GenBank/DDBJ databases">
        <title>Viruses from the air-sea interface of a natural surface slick.</title>
        <authorList>
            <person name="Rahlff J."/>
            <person name="Holmfeldt K."/>
        </authorList>
    </citation>
    <scope>NUCLEOTIDE SEQUENCE [LARGE SCALE GENOMIC DNA]</scope>
    <source>
        <strain evidence="9 10">SMS4</strain>
    </source>
</reference>
<sequence>MSYSDIRLSLLWGGDVGGMMKFYWLLIMLMLLVACQGTLPTAQPGVRPTYLLQQLPESDLKQRLQACQHNTFYRSDFSIAHRGAPLMFPEHSLESYQAAITMGAGMVECDVAFTADQQLVCRHAQCDLHQTTDILLRPTLAEKCSQPFVAADPTTGTSASARCCTSDITVAEFSSLCAKMDGVNTAAQQVADYVKGTPVWRTELYTQCAKPMTHQESVALFKQQGVKMVPELKQAEVPMPFNSRYSQQQYAQQLVDDYKASGVPPSQVYLQSFNWQDIEYWLTFEPEFGRQAIWLDERYEQPGFDAMQPDSWQPSMQQLKDAGLNIIAPPLWVLVTEQKGKIVPSRYALAAKAAGLKIIAWSLERSAPLKTGGDWYYQSLPLTATDDSAVLQLLDVLAQDVGVIGVFSDWPATTTYYANCLLNPKH</sequence>
<dbReference type="PANTHER" id="PTHR43620:SF7">
    <property type="entry name" value="GLYCEROPHOSPHODIESTER PHOSPHODIESTERASE GDPD5-RELATED"/>
    <property type="match status" value="1"/>
</dbReference>
<dbReference type="Gene3D" id="3.20.20.190">
    <property type="entry name" value="Phosphatidylinositol (PI) phosphodiesterase"/>
    <property type="match status" value="1"/>
</dbReference>
<feature type="domain" description="GP-PDE" evidence="8">
    <location>
        <begin position="76"/>
        <end position="418"/>
    </location>
</feature>
<comment type="similarity">
    <text evidence="1">Belongs to the glycerophosphoryl diester phosphodiesterase family.</text>
</comment>
<keyword evidence="10" id="KW-1185">Reference proteome</keyword>
<dbReference type="PROSITE" id="PS51257">
    <property type="entry name" value="PROKAR_LIPOPROTEIN"/>
    <property type="match status" value="1"/>
</dbReference>
<dbReference type="InterPro" id="IPR030395">
    <property type="entry name" value="GP_PDE_dom"/>
</dbReference>
<evidence type="ECO:0000256" key="6">
    <source>
        <dbReference type="ARBA" id="ARBA00047512"/>
    </source>
</evidence>
<dbReference type="EC" id="3.1.4.46" evidence="2"/>
<evidence type="ECO:0000256" key="2">
    <source>
        <dbReference type="ARBA" id="ARBA00012247"/>
    </source>
</evidence>
<proteinExistence type="inferred from homology"/>
<evidence type="ECO:0000256" key="4">
    <source>
        <dbReference type="ARBA" id="ARBA00022798"/>
    </source>
</evidence>
<keyword evidence="7" id="KW-0472">Membrane</keyword>
<gene>
    <name evidence="9" type="ORF">ORJ04_12945</name>
</gene>